<reference evidence="3 4" key="1">
    <citation type="submission" date="2019-07" db="EMBL/GenBank/DDBJ databases">
        <title>Whole genome shotgun sequence of Lactobacillus rapi NBRC 109618.</title>
        <authorList>
            <person name="Hosoyama A."/>
            <person name="Uohara A."/>
            <person name="Ohji S."/>
            <person name="Ichikawa N."/>
        </authorList>
    </citation>
    <scope>NUCLEOTIDE SEQUENCE [LARGE SCALE GENOMIC DNA]</scope>
    <source>
        <strain evidence="3 4">NBRC 109618</strain>
    </source>
</reference>
<dbReference type="Gene3D" id="3.40.1440.10">
    <property type="entry name" value="GIY-YIG endonuclease"/>
    <property type="match status" value="1"/>
</dbReference>
<evidence type="ECO:0000313" key="4">
    <source>
        <dbReference type="Proteomes" id="UP000321569"/>
    </source>
</evidence>
<dbReference type="RefSeq" id="WP_054746585.1">
    <property type="nucleotide sequence ID" value="NZ_BKAM01000001.1"/>
</dbReference>
<organism evidence="3 4">
    <name type="scientific">Lentilactobacillus rapi</name>
    <dbReference type="NCBI Taxonomy" id="481723"/>
    <lineage>
        <taxon>Bacteria</taxon>
        <taxon>Bacillati</taxon>
        <taxon>Bacillota</taxon>
        <taxon>Bacilli</taxon>
        <taxon>Lactobacillales</taxon>
        <taxon>Lactobacillaceae</taxon>
        <taxon>Lentilactobacillus</taxon>
    </lineage>
</organism>
<dbReference type="CDD" id="cd10456">
    <property type="entry name" value="GIY-YIG_UPF0213"/>
    <property type="match status" value="1"/>
</dbReference>
<dbReference type="PANTHER" id="PTHR34477:SF1">
    <property type="entry name" value="UPF0213 PROTEIN YHBQ"/>
    <property type="match status" value="1"/>
</dbReference>
<dbReference type="AlphaFoldDB" id="A0A512PJM0"/>
<dbReference type="STRING" id="1423795.FD12_GL000471"/>
<feature type="domain" description="GIY-YIG" evidence="2">
    <location>
        <begin position="5"/>
        <end position="80"/>
    </location>
</feature>
<dbReference type="PANTHER" id="PTHR34477">
    <property type="entry name" value="UPF0213 PROTEIN YHBQ"/>
    <property type="match status" value="1"/>
</dbReference>
<dbReference type="Pfam" id="PF01541">
    <property type="entry name" value="GIY-YIG"/>
    <property type="match status" value="1"/>
</dbReference>
<comment type="similarity">
    <text evidence="1">Belongs to the UPF0213 family.</text>
</comment>
<dbReference type="InterPro" id="IPR050190">
    <property type="entry name" value="UPF0213_domain"/>
</dbReference>
<proteinExistence type="inferred from homology"/>
<name>A0A512PJM0_9LACO</name>
<dbReference type="InterPro" id="IPR035901">
    <property type="entry name" value="GIY-YIG_endonuc_sf"/>
</dbReference>
<gene>
    <name evidence="3" type="ORF">LRA02_02680</name>
</gene>
<dbReference type="InterPro" id="IPR000305">
    <property type="entry name" value="GIY-YIG_endonuc"/>
</dbReference>
<dbReference type="Proteomes" id="UP000321569">
    <property type="component" value="Unassembled WGS sequence"/>
</dbReference>
<evidence type="ECO:0000313" key="3">
    <source>
        <dbReference type="EMBL" id="GEP71400.1"/>
    </source>
</evidence>
<dbReference type="PROSITE" id="PS50164">
    <property type="entry name" value="GIY_YIG"/>
    <property type="match status" value="1"/>
</dbReference>
<protein>
    <submittedName>
        <fullName evidence="3">UPF0213 protein</fullName>
    </submittedName>
</protein>
<accession>A0A512PJM0</accession>
<evidence type="ECO:0000259" key="2">
    <source>
        <dbReference type="PROSITE" id="PS50164"/>
    </source>
</evidence>
<dbReference type="SUPFAM" id="SSF82771">
    <property type="entry name" value="GIY-YIG endonuclease"/>
    <property type="match status" value="1"/>
</dbReference>
<dbReference type="EMBL" id="BKAM01000001">
    <property type="protein sequence ID" value="GEP71400.1"/>
    <property type="molecule type" value="Genomic_DNA"/>
</dbReference>
<comment type="caution">
    <text evidence="3">The sequence shown here is derived from an EMBL/GenBank/DDBJ whole genome shotgun (WGS) entry which is preliminary data.</text>
</comment>
<evidence type="ECO:0000256" key="1">
    <source>
        <dbReference type="ARBA" id="ARBA00007435"/>
    </source>
</evidence>
<dbReference type="OrthoDB" id="9807770at2"/>
<sequence length="90" mass="10559">MEQPNSFYMYVLLCSDGSLYTGFTTDVQRRFKQHQAGKGAKYTRSHFPEKILFTKAFENEHDALSAEYQFKQLTRKQKIDYLTSHGVQAR</sequence>